<feature type="compositionally biased region" description="Basic and acidic residues" evidence="1">
    <location>
        <begin position="152"/>
        <end position="162"/>
    </location>
</feature>
<evidence type="ECO:0000313" key="3">
    <source>
        <dbReference type="Proteomes" id="UP000243459"/>
    </source>
</evidence>
<sequence>MRDRPEVPPPGVATLQVFMARCEVPAILLRPACSGGRSPISGACEPKVKDASGEPATPRRAAGRADDEAQPGPRLPLRPGALAREPLSAELRNSSLRACQGSRRGGQSGAPHRASPGGRGERESKEKLQVRPPDVRAEAGKRATAWRLVRGSKKDGEPEQRALRQRRIASQICPPPRDRTGRTAKEEERSGRRPRPQSELRRRGAERKKNRRVCAHIPAAAQGNGGKRGALRGDEQEAKVQ</sequence>
<evidence type="ECO:0000256" key="1">
    <source>
        <dbReference type="SAM" id="MobiDB-lite"/>
    </source>
</evidence>
<dbReference type="EMBL" id="CM007385">
    <property type="protein sequence ID" value="ONK70467.1"/>
    <property type="molecule type" value="Genomic_DNA"/>
</dbReference>
<feature type="compositionally biased region" description="Basic residues" evidence="1">
    <location>
        <begin position="204"/>
        <end position="214"/>
    </location>
</feature>
<evidence type="ECO:0000313" key="2">
    <source>
        <dbReference type="EMBL" id="ONK70467.1"/>
    </source>
</evidence>
<feature type="compositionally biased region" description="Basic and acidic residues" evidence="1">
    <location>
        <begin position="231"/>
        <end position="241"/>
    </location>
</feature>
<feature type="compositionally biased region" description="Basic and acidic residues" evidence="1">
    <location>
        <begin position="176"/>
        <end position="203"/>
    </location>
</feature>
<gene>
    <name evidence="2" type="ORF">A4U43_C05F34020</name>
</gene>
<organism evidence="2 3">
    <name type="scientific">Asparagus officinalis</name>
    <name type="common">Garden asparagus</name>
    <dbReference type="NCBI Taxonomy" id="4686"/>
    <lineage>
        <taxon>Eukaryota</taxon>
        <taxon>Viridiplantae</taxon>
        <taxon>Streptophyta</taxon>
        <taxon>Embryophyta</taxon>
        <taxon>Tracheophyta</taxon>
        <taxon>Spermatophyta</taxon>
        <taxon>Magnoliopsida</taxon>
        <taxon>Liliopsida</taxon>
        <taxon>Asparagales</taxon>
        <taxon>Asparagaceae</taxon>
        <taxon>Asparagoideae</taxon>
        <taxon>Asparagus</taxon>
    </lineage>
</organism>
<accession>A0A5P1EZ81</accession>
<dbReference type="Proteomes" id="UP000243459">
    <property type="component" value="Chromosome 5"/>
</dbReference>
<keyword evidence="3" id="KW-1185">Reference proteome</keyword>
<protein>
    <submittedName>
        <fullName evidence="2">Uncharacterized protein</fullName>
    </submittedName>
</protein>
<dbReference type="AlphaFoldDB" id="A0A5P1EZ81"/>
<feature type="compositionally biased region" description="Low complexity" evidence="1">
    <location>
        <begin position="71"/>
        <end position="86"/>
    </location>
</feature>
<name>A0A5P1EZ81_ASPOF</name>
<proteinExistence type="predicted"/>
<reference evidence="3" key="1">
    <citation type="journal article" date="2017" name="Nat. Commun.">
        <title>The asparagus genome sheds light on the origin and evolution of a young Y chromosome.</title>
        <authorList>
            <person name="Harkess A."/>
            <person name="Zhou J."/>
            <person name="Xu C."/>
            <person name="Bowers J.E."/>
            <person name="Van der Hulst R."/>
            <person name="Ayyampalayam S."/>
            <person name="Mercati F."/>
            <person name="Riccardi P."/>
            <person name="McKain M.R."/>
            <person name="Kakrana A."/>
            <person name="Tang H."/>
            <person name="Ray J."/>
            <person name="Groenendijk J."/>
            <person name="Arikit S."/>
            <person name="Mathioni S.M."/>
            <person name="Nakano M."/>
            <person name="Shan H."/>
            <person name="Telgmann-Rauber A."/>
            <person name="Kanno A."/>
            <person name="Yue Z."/>
            <person name="Chen H."/>
            <person name="Li W."/>
            <person name="Chen Y."/>
            <person name="Xu X."/>
            <person name="Zhang Y."/>
            <person name="Luo S."/>
            <person name="Chen H."/>
            <person name="Gao J."/>
            <person name="Mao Z."/>
            <person name="Pires J.C."/>
            <person name="Luo M."/>
            <person name="Kudrna D."/>
            <person name="Wing R.A."/>
            <person name="Meyers B.C."/>
            <person name="Yi K."/>
            <person name="Kong H."/>
            <person name="Lavrijsen P."/>
            <person name="Sunseri F."/>
            <person name="Falavigna A."/>
            <person name="Ye Y."/>
            <person name="Leebens-Mack J.H."/>
            <person name="Chen G."/>
        </authorList>
    </citation>
    <scope>NUCLEOTIDE SEQUENCE [LARGE SCALE GENOMIC DNA]</scope>
    <source>
        <strain evidence="3">cv. DH0086</strain>
    </source>
</reference>
<feature type="compositionally biased region" description="Basic and acidic residues" evidence="1">
    <location>
        <begin position="119"/>
        <end position="141"/>
    </location>
</feature>
<dbReference type="Gramene" id="ONK70467">
    <property type="protein sequence ID" value="ONK70467"/>
    <property type="gene ID" value="A4U43_C05F34020"/>
</dbReference>
<feature type="region of interest" description="Disordered" evidence="1">
    <location>
        <begin position="32"/>
        <end position="241"/>
    </location>
</feature>